<dbReference type="Pfam" id="PF00249">
    <property type="entry name" value="Myb_DNA-binding"/>
    <property type="match status" value="1"/>
</dbReference>
<keyword evidence="3" id="KW-0804">Transcription</keyword>
<dbReference type="GO" id="GO:0003700">
    <property type="term" value="F:DNA-binding transcription factor activity"/>
    <property type="evidence" value="ECO:0007669"/>
    <property type="project" value="InterPro"/>
</dbReference>
<dbReference type="InterPro" id="IPR046955">
    <property type="entry name" value="PHR1-like"/>
</dbReference>
<evidence type="ECO:0000259" key="5">
    <source>
        <dbReference type="PROSITE" id="PS51294"/>
    </source>
</evidence>
<gene>
    <name evidence="6" type="ORF">HPP92_002011</name>
</gene>
<keyword evidence="2" id="KW-0238">DNA-binding</keyword>
<evidence type="ECO:0000256" key="3">
    <source>
        <dbReference type="ARBA" id="ARBA00023163"/>
    </source>
</evidence>
<name>A0A835VIJ4_VANPL</name>
<dbReference type="FunFam" id="1.10.10.60:FF:000002">
    <property type="entry name" value="Myb family transcription factor"/>
    <property type="match status" value="1"/>
</dbReference>
<dbReference type="SUPFAM" id="SSF46689">
    <property type="entry name" value="Homeodomain-like"/>
    <property type="match status" value="1"/>
</dbReference>
<dbReference type="InterPro" id="IPR009057">
    <property type="entry name" value="Homeodomain-like_sf"/>
</dbReference>
<dbReference type="GO" id="GO:0003677">
    <property type="term" value="F:DNA binding"/>
    <property type="evidence" value="ECO:0007669"/>
    <property type="project" value="UniProtKB-KW"/>
</dbReference>
<dbReference type="OrthoDB" id="551907at2759"/>
<keyword evidence="1" id="KW-0805">Transcription regulation</keyword>
<feature type="domain" description="HTH myb-type" evidence="5">
    <location>
        <begin position="14"/>
        <end position="74"/>
    </location>
</feature>
<dbReference type="InterPro" id="IPR017930">
    <property type="entry name" value="Myb_dom"/>
</dbReference>
<dbReference type="PROSITE" id="PS51294">
    <property type="entry name" value="HTH_MYB"/>
    <property type="match status" value="1"/>
</dbReference>
<evidence type="ECO:0000256" key="4">
    <source>
        <dbReference type="ARBA" id="ARBA00023242"/>
    </source>
</evidence>
<comment type="caution">
    <text evidence="6">The sequence shown here is derived from an EMBL/GenBank/DDBJ whole genome shotgun (WGS) entry which is preliminary data.</text>
</comment>
<organism evidence="6 7">
    <name type="scientific">Vanilla planifolia</name>
    <name type="common">Vanilla</name>
    <dbReference type="NCBI Taxonomy" id="51239"/>
    <lineage>
        <taxon>Eukaryota</taxon>
        <taxon>Viridiplantae</taxon>
        <taxon>Streptophyta</taxon>
        <taxon>Embryophyta</taxon>
        <taxon>Tracheophyta</taxon>
        <taxon>Spermatophyta</taxon>
        <taxon>Magnoliopsida</taxon>
        <taxon>Liliopsida</taxon>
        <taxon>Asparagales</taxon>
        <taxon>Orchidaceae</taxon>
        <taxon>Vanilloideae</taxon>
        <taxon>Vanilleae</taxon>
        <taxon>Vanilla</taxon>
    </lineage>
</organism>
<dbReference type="PANTHER" id="PTHR31314">
    <property type="entry name" value="MYB FAMILY TRANSCRIPTION FACTOR PHL7-LIKE"/>
    <property type="match status" value="1"/>
</dbReference>
<evidence type="ECO:0000313" key="7">
    <source>
        <dbReference type="Proteomes" id="UP000639772"/>
    </source>
</evidence>
<evidence type="ECO:0000256" key="1">
    <source>
        <dbReference type="ARBA" id="ARBA00023015"/>
    </source>
</evidence>
<dbReference type="EMBL" id="JADCNM010000001">
    <property type="protein sequence ID" value="KAG0501939.1"/>
    <property type="molecule type" value="Genomic_DNA"/>
</dbReference>
<accession>A0A835VIJ4</accession>
<proteinExistence type="predicted"/>
<evidence type="ECO:0000313" key="6">
    <source>
        <dbReference type="EMBL" id="KAG0501939.1"/>
    </source>
</evidence>
<dbReference type="InterPro" id="IPR006447">
    <property type="entry name" value="Myb_dom_plants"/>
</dbReference>
<dbReference type="NCBIfam" id="TIGR01557">
    <property type="entry name" value="myb_SHAQKYF"/>
    <property type="match status" value="1"/>
</dbReference>
<dbReference type="InterPro" id="IPR001005">
    <property type="entry name" value="SANT/Myb"/>
</dbReference>
<reference evidence="6 7" key="1">
    <citation type="journal article" date="2020" name="Nat. Food">
        <title>A phased Vanilla planifolia genome enables genetic improvement of flavour and production.</title>
        <authorList>
            <person name="Hasing T."/>
            <person name="Tang H."/>
            <person name="Brym M."/>
            <person name="Khazi F."/>
            <person name="Huang T."/>
            <person name="Chambers A.H."/>
        </authorList>
    </citation>
    <scope>NUCLEOTIDE SEQUENCE [LARGE SCALE GENOMIC DNA]</scope>
    <source>
        <tissue evidence="6">Leaf</tissue>
    </source>
</reference>
<protein>
    <recommendedName>
        <fullName evidence="5">HTH myb-type domain-containing protein</fullName>
    </recommendedName>
</protein>
<sequence length="191" mass="22010">MEVCGGRRTRKYVRSETPRIRWNNELHRRFVEAVESLGGQGRATPKHILQLMGVKDLSISHVKSHLQMYRSISKKHSNFNSFQFSKSYCKQMSFLENTGKSSPSTEIHMDEALREECCPQIKESSQHKQLPWRREMDCSLRLSPFDHRSDWNSSIESDVCGVDDPIVRKAGQVVGNEINLELTISFTSYSS</sequence>
<dbReference type="AlphaFoldDB" id="A0A835VIJ4"/>
<keyword evidence="4" id="KW-0539">Nucleus</keyword>
<dbReference type="Gene3D" id="1.10.10.60">
    <property type="entry name" value="Homeodomain-like"/>
    <property type="match status" value="1"/>
</dbReference>
<evidence type="ECO:0000256" key="2">
    <source>
        <dbReference type="ARBA" id="ARBA00023125"/>
    </source>
</evidence>
<dbReference type="Proteomes" id="UP000639772">
    <property type="component" value="Chromosome 1"/>
</dbReference>
<dbReference type="PANTHER" id="PTHR31314:SF113">
    <property type="entry name" value="MYB FAMILY TRANSCRIPTION FACTOR MPH1"/>
    <property type="match status" value="1"/>
</dbReference>